<feature type="compositionally biased region" description="Basic and acidic residues" evidence="1">
    <location>
        <begin position="106"/>
        <end position="158"/>
    </location>
</feature>
<dbReference type="Proteomes" id="UP000265180">
    <property type="component" value="Chromosome 11"/>
</dbReference>
<reference evidence="2" key="4">
    <citation type="submission" date="2025-09" db="UniProtKB">
        <authorList>
            <consortium name="Ensembl"/>
        </authorList>
    </citation>
    <scope>IDENTIFICATION</scope>
    <source>
        <strain evidence="2">HNI</strain>
    </source>
</reference>
<dbReference type="AlphaFoldDB" id="A0A3P9MC57"/>
<feature type="region of interest" description="Disordered" evidence="1">
    <location>
        <begin position="85"/>
        <end position="206"/>
    </location>
</feature>
<dbReference type="PANTHER" id="PTHR11639:SF115">
    <property type="entry name" value="S100 CALCIUM-BINDING PROTEIN U-RELATED"/>
    <property type="match status" value="1"/>
</dbReference>
<reference evidence="2 3" key="2">
    <citation type="submission" date="2017-04" db="EMBL/GenBank/DDBJ databases">
        <title>CpG methylation of centromeres and impact of large insertions on vertebrate speciation.</title>
        <authorList>
            <person name="Ichikawa K."/>
            <person name="Yoshimura J."/>
            <person name="Morishita S."/>
        </authorList>
    </citation>
    <scope>NUCLEOTIDE SEQUENCE</scope>
    <source>
        <strain evidence="2 3">HNI</strain>
    </source>
</reference>
<evidence type="ECO:0000313" key="3">
    <source>
        <dbReference type="Proteomes" id="UP000265180"/>
    </source>
</evidence>
<evidence type="ECO:0000313" key="2">
    <source>
        <dbReference type="Ensembl" id="ENSORLP00020030420.1"/>
    </source>
</evidence>
<dbReference type="Gene3D" id="1.10.238.10">
    <property type="entry name" value="EF-hand"/>
    <property type="match status" value="1"/>
</dbReference>
<dbReference type="PANTHER" id="PTHR11639">
    <property type="entry name" value="S100 CALCIUM-BINDING PROTEIN"/>
    <property type="match status" value="1"/>
</dbReference>
<name>A0A3P9MC57_ORYLA</name>
<reference evidence="2" key="3">
    <citation type="submission" date="2025-08" db="UniProtKB">
        <authorList>
            <consortium name="Ensembl"/>
        </authorList>
    </citation>
    <scope>IDENTIFICATION</scope>
    <source>
        <strain evidence="2">HNI</strain>
    </source>
</reference>
<dbReference type="Ensembl" id="ENSORLT00020021515.1">
    <property type="protein sequence ID" value="ENSORLP00020030420.1"/>
    <property type="gene ID" value="ENSORLG00020014881.1"/>
</dbReference>
<proteinExistence type="predicted"/>
<feature type="compositionally biased region" description="Basic and acidic residues" evidence="1">
    <location>
        <begin position="169"/>
        <end position="206"/>
    </location>
</feature>
<accession>A0A3P9MC57</accession>
<protein>
    <submittedName>
        <fullName evidence="2">S100 calcium binding protein U</fullName>
    </submittedName>
</protein>
<sequence>MEAELQKIVRVYLKSSKGKEYLGKKDFQNLVSSQLSNILTEADSKVAVDNMSKGLDSDQDGVGFDDYMKLVGYLACSLSQQRTLETETSANNTASAQEPQSPAGNEGEKAEAKVEAKVEAKTQQKAEATAEAKVNAEPKVDVKVEVKAEGEAKLEAKVEAAAAATTATKVEEKKAEESAKVEPAAEEKPASAGKDVEKKTDEAAAS</sequence>
<feature type="compositionally biased region" description="Low complexity" evidence="1">
    <location>
        <begin position="159"/>
        <end position="168"/>
    </location>
</feature>
<dbReference type="InterPro" id="IPR011992">
    <property type="entry name" value="EF-hand-dom_pair"/>
</dbReference>
<dbReference type="SUPFAM" id="SSF47473">
    <property type="entry name" value="EF-hand"/>
    <property type="match status" value="1"/>
</dbReference>
<feature type="compositionally biased region" description="Polar residues" evidence="1">
    <location>
        <begin position="85"/>
        <end position="103"/>
    </location>
</feature>
<evidence type="ECO:0000256" key="1">
    <source>
        <dbReference type="SAM" id="MobiDB-lite"/>
    </source>
</evidence>
<organism evidence="2 3">
    <name type="scientific">Oryzias latipes</name>
    <name type="common">Japanese rice fish</name>
    <name type="synonym">Japanese killifish</name>
    <dbReference type="NCBI Taxonomy" id="8090"/>
    <lineage>
        <taxon>Eukaryota</taxon>
        <taxon>Metazoa</taxon>
        <taxon>Chordata</taxon>
        <taxon>Craniata</taxon>
        <taxon>Vertebrata</taxon>
        <taxon>Euteleostomi</taxon>
        <taxon>Actinopterygii</taxon>
        <taxon>Neopterygii</taxon>
        <taxon>Teleostei</taxon>
        <taxon>Neoteleostei</taxon>
        <taxon>Acanthomorphata</taxon>
        <taxon>Ovalentaria</taxon>
        <taxon>Atherinomorphae</taxon>
        <taxon>Beloniformes</taxon>
        <taxon>Adrianichthyidae</taxon>
        <taxon>Oryziinae</taxon>
        <taxon>Oryzias</taxon>
    </lineage>
</organism>
<reference key="1">
    <citation type="journal article" date="2007" name="Nature">
        <title>The medaka draft genome and insights into vertebrate genome evolution.</title>
        <authorList>
            <person name="Kasahara M."/>
            <person name="Naruse K."/>
            <person name="Sasaki S."/>
            <person name="Nakatani Y."/>
            <person name="Qu W."/>
            <person name="Ahsan B."/>
            <person name="Yamada T."/>
            <person name="Nagayasu Y."/>
            <person name="Doi K."/>
            <person name="Kasai Y."/>
            <person name="Jindo T."/>
            <person name="Kobayashi D."/>
            <person name="Shimada A."/>
            <person name="Toyoda A."/>
            <person name="Kuroki Y."/>
            <person name="Fujiyama A."/>
            <person name="Sasaki T."/>
            <person name="Shimizu A."/>
            <person name="Asakawa S."/>
            <person name="Shimizu N."/>
            <person name="Hashimoto S."/>
            <person name="Yang J."/>
            <person name="Lee Y."/>
            <person name="Matsushima K."/>
            <person name="Sugano S."/>
            <person name="Sakaizumi M."/>
            <person name="Narita T."/>
            <person name="Ohishi K."/>
            <person name="Haga S."/>
            <person name="Ohta F."/>
            <person name="Nomoto H."/>
            <person name="Nogata K."/>
            <person name="Morishita T."/>
            <person name="Endo T."/>
            <person name="Shin-I T."/>
            <person name="Takeda H."/>
            <person name="Morishita S."/>
            <person name="Kohara Y."/>
        </authorList>
    </citation>
    <scope>NUCLEOTIDE SEQUENCE [LARGE SCALE GENOMIC DNA]</scope>
    <source>
        <strain>Hd-rR</strain>
    </source>
</reference>